<keyword evidence="1" id="KW-1133">Transmembrane helix</keyword>
<evidence type="ECO:0000313" key="3">
    <source>
        <dbReference type="Proteomes" id="UP000786875"/>
    </source>
</evidence>
<dbReference type="RefSeq" id="WP_214215928.1">
    <property type="nucleotide sequence ID" value="NZ_JABBFO010000022.1"/>
</dbReference>
<dbReference type="EMBL" id="JABBFO010000022">
    <property type="protein sequence ID" value="MBT0728512.1"/>
    <property type="molecule type" value="Genomic_DNA"/>
</dbReference>
<evidence type="ECO:0000313" key="2">
    <source>
        <dbReference type="EMBL" id="MBT0728512.1"/>
    </source>
</evidence>
<dbReference type="Proteomes" id="UP000786875">
    <property type="component" value="Unassembled WGS sequence"/>
</dbReference>
<keyword evidence="3" id="KW-1185">Reference proteome</keyword>
<organism evidence="2 3">
    <name type="scientific">Rosenbergiella australiborealis</name>
    <dbReference type="NCBI Taxonomy" id="1544696"/>
    <lineage>
        <taxon>Bacteria</taxon>
        <taxon>Pseudomonadati</taxon>
        <taxon>Pseudomonadota</taxon>
        <taxon>Gammaproteobacteria</taxon>
        <taxon>Enterobacterales</taxon>
        <taxon>Erwiniaceae</taxon>
        <taxon>Rosenbergiella</taxon>
    </lineage>
</organism>
<reference evidence="2 3" key="1">
    <citation type="submission" date="2020-04" db="EMBL/GenBank/DDBJ databases">
        <title>Genome sequencing of Rosenbergiella species.</title>
        <authorList>
            <person name="Alvarez-Perez S."/>
            <person name="Lievens B."/>
        </authorList>
    </citation>
    <scope>NUCLEOTIDE SEQUENCE [LARGE SCALE GENOMIC DNA]</scope>
    <source>
        <strain evidence="2 3">CdVSA20.1</strain>
    </source>
</reference>
<protein>
    <submittedName>
        <fullName evidence="2">DUF943 family protein</fullName>
    </submittedName>
</protein>
<dbReference type="Pfam" id="PF06092">
    <property type="entry name" value="DUF943"/>
    <property type="match status" value="1"/>
</dbReference>
<gene>
    <name evidence="2" type="ORF">HGT73_14290</name>
</gene>
<comment type="caution">
    <text evidence="2">The sequence shown here is derived from an EMBL/GenBank/DDBJ whole genome shotgun (WGS) entry which is preliminary data.</text>
</comment>
<keyword evidence="1" id="KW-0472">Membrane</keyword>
<feature type="transmembrane region" description="Helical" evidence="1">
    <location>
        <begin position="7"/>
        <end position="24"/>
    </location>
</feature>
<name>A0ABS5T833_9GAMM</name>
<accession>A0ABS5T833</accession>
<sequence>MKSIYKKYFLLLLIIICILFYYIFIVNHRPVEIVAIHQDENYSFVLVKNFPISKSNKIAWWIENKDSLARQYGIPLPAPYGGFSIVFFSISKGYKEKGKYDRLCFIDMKPPKNCIDKEKIFSVTYSKNRGTIFTVSSGEYKIESNNKIKKVN</sequence>
<keyword evidence="1" id="KW-0812">Transmembrane</keyword>
<evidence type="ECO:0000256" key="1">
    <source>
        <dbReference type="SAM" id="Phobius"/>
    </source>
</evidence>
<proteinExistence type="predicted"/>
<dbReference type="InterPro" id="IPR010351">
    <property type="entry name" value="DUF943"/>
</dbReference>